<gene>
    <name evidence="1" type="ORF">LCGC14_2948520</name>
</gene>
<comment type="caution">
    <text evidence="1">The sequence shown here is derived from an EMBL/GenBank/DDBJ whole genome shotgun (WGS) entry which is preliminary data.</text>
</comment>
<proteinExistence type="predicted"/>
<name>A0A0F8ZNN3_9ZZZZ</name>
<dbReference type="EMBL" id="LAZR01059340">
    <property type="protein sequence ID" value="KKK67994.1"/>
    <property type="molecule type" value="Genomic_DNA"/>
</dbReference>
<accession>A0A0F8ZNN3</accession>
<protein>
    <submittedName>
        <fullName evidence="1">Uncharacterized protein</fullName>
    </submittedName>
</protein>
<reference evidence="1" key="1">
    <citation type="journal article" date="2015" name="Nature">
        <title>Complex archaea that bridge the gap between prokaryotes and eukaryotes.</title>
        <authorList>
            <person name="Spang A."/>
            <person name="Saw J.H."/>
            <person name="Jorgensen S.L."/>
            <person name="Zaremba-Niedzwiedzka K."/>
            <person name="Martijn J."/>
            <person name="Lind A.E."/>
            <person name="van Eijk R."/>
            <person name="Schleper C."/>
            <person name="Guy L."/>
            <person name="Ettema T.J."/>
        </authorList>
    </citation>
    <scope>NUCLEOTIDE SEQUENCE</scope>
</reference>
<dbReference type="AlphaFoldDB" id="A0A0F8ZNN3"/>
<evidence type="ECO:0000313" key="1">
    <source>
        <dbReference type="EMBL" id="KKK67994.1"/>
    </source>
</evidence>
<sequence length="106" mass="12169">MGKPLKICIDYDGTYTEDPELWDAFIRHAKKQAHHLICATMRYESEDSKNLQRLSMQCHETHFTGRRAKGPYLAALGITPDIWIDDNPCWITNDAGDYVPAQDNDN</sequence>
<organism evidence="1">
    <name type="scientific">marine sediment metagenome</name>
    <dbReference type="NCBI Taxonomy" id="412755"/>
    <lineage>
        <taxon>unclassified sequences</taxon>
        <taxon>metagenomes</taxon>
        <taxon>ecological metagenomes</taxon>
    </lineage>
</organism>